<reference evidence="2" key="1">
    <citation type="submission" date="2022-05" db="EMBL/GenBank/DDBJ databases">
        <authorList>
            <person name="Okamura Y."/>
        </authorList>
    </citation>
    <scope>NUCLEOTIDE SEQUENCE</scope>
</reference>
<keyword evidence="1" id="KW-0732">Signal</keyword>
<dbReference type="Proteomes" id="UP001152562">
    <property type="component" value="Unassembled WGS sequence"/>
</dbReference>
<feature type="chain" id="PRO_5040358158" evidence="1">
    <location>
        <begin position="20"/>
        <end position="87"/>
    </location>
</feature>
<evidence type="ECO:0000313" key="2">
    <source>
        <dbReference type="EMBL" id="CAH4022214.1"/>
    </source>
</evidence>
<keyword evidence="3" id="KW-1185">Reference proteome</keyword>
<feature type="signal peptide" evidence="1">
    <location>
        <begin position="1"/>
        <end position="19"/>
    </location>
</feature>
<evidence type="ECO:0000256" key="1">
    <source>
        <dbReference type="SAM" id="SignalP"/>
    </source>
</evidence>
<protein>
    <submittedName>
        <fullName evidence="2">Uncharacterized protein</fullName>
    </submittedName>
</protein>
<sequence>MKLLYSLSLLVFVVALASCYIRENDDFKYRSLGPLTRIMRQAELNPPENPESSELLPPQKLQMMIYDASRKRREAKGVSGSLPTRKG</sequence>
<gene>
    <name evidence="2" type="ORF">PIBRA_LOCUS3945</name>
</gene>
<dbReference type="EMBL" id="CALOZG010000004">
    <property type="protein sequence ID" value="CAH4022214.1"/>
    <property type="molecule type" value="Genomic_DNA"/>
</dbReference>
<evidence type="ECO:0000313" key="3">
    <source>
        <dbReference type="Proteomes" id="UP001152562"/>
    </source>
</evidence>
<name>A0A9P0T7S9_PIEBR</name>
<organism evidence="2 3">
    <name type="scientific">Pieris brassicae</name>
    <name type="common">White butterfly</name>
    <name type="synonym">Large white butterfly</name>
    <dbReference type="NCBI Taxonomy" id="7116"/>
    <lineage>
        <taxon>Eukaryota</taxon>
        <taxon>Metazoa</taxon>
        <taxon>Ecdysozoa</taxon>
        <taxon>Arthropoda</taxon>
        <taxon>Hexapoda</taxon>
        <taxon>Insecta</taxon>
        <taxon>Pterygota</taxon>
        <taxon>Neoptera</taxon>
        <taxon>Endopterygota</taxon>
        <taxon>Lepidoptera</taxon>
        <taxon>Glossata</taxon>
        <taxon>Ditrysia</taxon>
        <taxon>Papilionoidea</taxon>
        <taxon>Pieridae</taxon>
        <taxon>Pierinae</taxon>
        <taxon>Pieris</taxon>
    </lineage>
</organism>
<dbReference type="PROSITE" id="PS51257">
    <property type="entry name" value="PROKAR_LIPOPROTEIN"/>
    <property type="match status" value="1"/>
</dbReference>
<dbReference type="AlphaFoldDB" id="A0A9P0T7S9"/>
<comment type="caution">
    <text evidence="2">The sequence shown here is derived from an EMBL/GenBank/DDBJ whole genome shotgun (WGS) entry which is preliminary data.</text>
</comment>
<proteinExistence type="predicted"/>
<accession>A0A9P0T7S9</accession>